<feature type="compositionally biased region" description="Low complexity" evidence="1">
    <location>
        <begin position="214"/>
        <end position="237"/>
    </location>
</feature>
<feature type="compositionally biased region" description="Low complexity" evidence="1">
    <location>
        <begin position="268"/>
        <end position="294"/>
    </location>
</feature>
<feature type="compositionally biased region" description="Pro residues" evidence="1">
    <location>
        <begin position="308"/>
        <end position="319"/>
    </location>
</feature>
<feature type="compositionally biased region" description="Low complexity" evidence="1">
    <location>
        <begin position="33"/>
        <end position="55"/>
    </location>
</feature>
<proteinExistence type="predicted"/>
<feature type="region of interest" description="Disordered" evidence="1">
    <location>
        <begin position="210"/>
        <end position="373"/>
    </location>
</feature>
<feature type="region of interest" description="Disordered" evidence="1">
    <location>
        <begin position="636"/>
        <end position="675"/>
    </location>
</feature>
<feature type="region of interest" description="Disordered" evidence="1">
    <location>
        <begin position="599"/>
        <end position="622"/>
    </location>
</feature>
<organism evidence="2 3">
    <name type="scientific">Collybiopsis confluens</name>
    <dbReference type="NCBI Taxonomy" id="2823264"/>
    <lineage>
        <taxon>Eukaryota</taxon>
        <taxon>Fungi</taxon>
        <taxon>Dikarya</taxon>
        <taxon>Basidiomycota</taxon>
        <taxon>Agaricomycotina</taxon>
        <taxon>Agaricomycetes</taxon>
        <taxon>Agaricomycetidae</taxon>
        <taxon>Agaricales</taxon>
        <taxon>Marasmiineae</taxon>
        <taxon>Omphalotaceae</taxon>
        <taxon>Collybiopsis</taxon>
    </lineage>
</organism>
<dbReference type="EMBL" id="JAACJN010000039">
    <property type="protein sequence ID" value="KAF5385608.1"/>
    <property type="molecule type" value="Genomic_DNA"/>
</dbReference>
<evidence type="ECO:0000313" key="3">
    <source>
        <dbReference type="Proteomes" id="UP000518752"/>
    </source>
</evidence>
<dbReference type="OrthoDB" id="3011919at2759"/>
<comment type="caution">
    <text evidence="2">The sequence shown here is derived from an EMBL/GenBank/DDBJ whole genome shotgun (WGS) entry which is preliminary data.</text>
</comment>
<keyword evidence="3" id="KW-1185">Reference proteome</keyword>
<gene>
    <name evidence="2" type="ORF">D9757_006787</name>
</gene>
<feature type="region of interest" description="Disordered" evidence="1">
    <location>
        <begin position="33"/>
        <end position="64"/>
    </location>
</feature>
<dbReference type="Proteomes" id="UP000518752">
    <property type="component" value="Unassembled WGS sequence"/>
</dbReference>
<protein>
    <submittedName>
        <fullName evidence="2">Uncharacterized protein</fullName>
    </submittedName>
</protein>
<feature type="compositionally biased region" description="Basic and acidic residues" evidence="1">
    <location>
        <begin position="610"/>
        <end position="621"/>
    </location>
</feature>
<feature type="compositionally biased region" description="Polar residues" evidence="1">
    <location>
        <begin position="648"/>
        <end position="667"/>
    </location>
</feature>
<name>A0A8H5HLJ4_9AGAR</name>
<accession>A0A8H5HLJ4</accession>
<evidence type="ECO:0000256" key="1">
    <source>
        <dbReference type="SAM" id="MobiDB-lite"/>
    </source>
</evidence>
<reference evidence="2 3" key="1">
    <citation type="journal article" date="2020" name="ISME J.">
        <title>Uncovering the hidden diversity of litter-decomposition mechanisms in mushroom-forming fungi.</title>
        <authorList>
            <person name="Floudas D."/>
            <person name="Bentzer J."/>
            <person name="Ahren D."/>
            <person name="Johansson T."/>
            <person name="Persson P."/>
            <person name="Tunlid A."/>
        </authorList>
    </citation>
    <scope>NUCLEOTIDE SEQUENCE [LARGE SCALE GENOMIC DNA]</scope>
    <source>
        <strain evidence="2 3">CBS 406.79</strain>
    </source>
</reference>
<dbReference type="AlphaFoldDB" id="A0A8H5HLJ4"/>
<feature type="region of interest" description="Disordered" evidence="1">
    <location>
        <begin position="144"/>
        <end position="188"/>
    </location>
</feature>
<sequence>MSNNFSLTEFSKLVSAALEIDTKLDSRLIYTPSISSSSSSSSSSYSTADAIPSSSLSPTARFPAGSPRVLRKIKSLLTSGGAARSISPTPSIPTFDSLIAKSLPGSSPRLKPIPSVSLRQEPNAALFVPYLPLVVQHERAEGSSIFSRRGSDCGSSIVPPIQESDSGHSASPLPSPPRSPKAHRRTSSTSSVSFSAFSYLEQRTLSISGESKHSSLSSCTSSSRPSSQMNSSLSSQSEFGANSHEEPDDHHFDPFAKGQVQVVSRRGSTGSPVTPSFSSTSSISPPSSTSSELKSSLRRKRTGAASPHKPPPMIPLPLPPKRKEPTGPLPLPPRRKAPTYPLPPTPLDPFSSDESGLPSPPITPPASIRDSPTGFTLDWTLGMPYADDQESCRESIYRSLTRRNEVLPRRRPRMSGVEESPVLPYIEQPTVLSALAQRRKDLKPMGHKRTGSPFPLTLIPSRPAPQPPTTIISTNPSCSSAPAKIPDFRAFSPPLSLASSFSSGSSDAWSAIGHRETMSNELAGMVLGGKGLPVPLYIAPVAKLPSMMVTVATPTVNESGQAFVVEHSDDDTSETPIQSPKTPTAGHFAFAQKHEAAQVSRSRSLSVPGMDHKRDRPRQRVPESVVVFSSSAMSLDPFAESDGESIVSEDSGTSYWSARSSIGSFNSSKEDGWNR</sequence>
<feature type="compositionally biased region" description="Basic and acidic residues" evidence="1">
    <location>
        <begin position="243"/>
        <end position="254"/>
    </location>
</feature>
<evidence type="ECO:0000313" key="2">
    <source>
        <dbReference type="EMBL" id="KAF5385608.1"/>
    </source>
</evidence>